<feature type="active site" evidence="3">
    <location>
        <position position="90"/>
    </location>
</feature>
<evidence type="ECO:0000256" key="1">
    <source>
        <dbReference type="ARBA" id="ARBA00003561"/>
    </source>
</evidence>
<organism evidence="5 6">
    <name type="scientific">Stutzerimonas stutzeri</name>
    <name type="common">Pseudomonas stutzeri</name>
    <dbReference type="NCBI Taxonomy" id="316"/>
    <lineage>
        <taxon>Bacteria</taxon>
        <taxon>Pseudomonadati</taxon>
        <taxon>Pseudomonadota</taxon>
        <taxon>Gammaproteobacteria</taxon>
        <taxon>Pseudomonadales</taxon>
        <taxon>Pseudomonadaceae</taxon>
        <taxon>Stutzerimonas</taxon>
    </lineage>
</organism>
<dbReference type="InterPro" id="IPR003712">
    <property type="entry name" value="Cyanate_lyase_C"/>
</dbReference>
<dbReference type="CDD" id="cd00559">
    <property type="entry name" value="Cyanase_C"/>
    <property type="match status" value="1"/>
</dbReference>
<name>A0A172WQU3_STUST</name>
<evidence type="ECO:0000313" key="5">
    <source>
        <dbReference type="EMBL" id="ANF25823.1"/>
    </source>
</evidence>
<dbReference type="InterPro" id="IPR036581">
    <property type="entry name" value="Cyanate_lyase_C_sf"/>
</dbReference>
<dbReference type="PANTHER" id="PTHR34186">
    <property type="entry name" value="CYANATE HYDRATASE"/>
    <property type="match status" value="1"/>
</dbReference>
<dbReference type="PIRSF" id="PIRSF001263">
    <property type="entry name" value="Cyanate_hydratas"/>
    <property type="match status" value="1"/>
</dbReference>
<dbReference type="GO" id="GO:0008824">
    <property type="term" value="F:cyanate hydratase activity"/>
    <property type="evidence" value="ECO:0007669"/>
    <property type="project" value="UniProtKB-UniRule"/>
</dbReference>
<evidence type="ECO:0000313" key="6">
    <source>
        <dbReference type="Proteomes" id="UP000077787"/>
    </source>
</evidence>
<dbReference type="SUPFAM" id="SSF55234">
    <property type="entry name" value="Cyanase C-terminal domain"/>
    <property type="match status" value="1"/>
</dbReference>
<accession>A0A172WQU3</accession>
<dbReference type="InterPro" id="IPR010982">
    <property type="entry name" value="Lambda_DNA-bd_dom_sf"/>
</dbReference>
<proteinExistence type="inferred from homology"/>
<dbReference type="OrthoDB" id="9785870at2"/>
<keyword evidence="2 3" id="KW-0456">Lyase</keyword>
<feature type="active site" evidence="3">
    <location>
        <position position="116"/>
    </location>
</feature>
<dbReference type="InterPro" id="IPR048564">
    <property type="entry name" value="CYNS_N"/>
</dbReference>
<evidence type="ECO:0000256" key="2">
    <source>
        <dbReference type="ARBA" id="ARBA00023239"/>
    </source>
</evidence>
<evidence type="ECO:0000256" key="3">
    <source>
        <dbReference type="HAMAP-Rule" id="MF_00535"/>
    </source>
</evidence>
<reference evidence="5 6" key="1">
    <citation type="submission" date="2016-05" db="EMBL/GenBank/DDBJ databases">
        <title>Genome sequence of Pseudomonas stutzeri 273 and identification of the exopolysaccharide biosynthesis locus.</title>
        <authorList>
            <person name="Wu S."/>
            <person name="Sun C."/>
        </authorList>
    </citation>
    <scope>NUCLEOTIDE SEQUENCE [LARGE SCALE GENOMIC DNA]</scope>
    <source>
        <strain evidence="5 6">273</strain>
    </source>
</reference>
<protein>
    <recommendedName>
        <fullName evidence="3">Cyanate hydratase</fullName>
        <shortName evidence="3">Cyanase</shortName>
        <ecNumber evidence="3">4.2.1.104</ecNumber>
    </recommendedName>
    <alternativeName>
        <fullName evidence="3">Cyanate hydrolase</fullName>
    </alternativeName>
    <alternativeName>
        <fullName evidence="3">Cyanate lyase</fullName>
    </alternativeName>
</protein>
<dbReference type="InterPro" id="IPR008076">
    <property type="entry name" value="Cyanase"/>
</dbReference>
<dbReference type="RefSeq" id="WP_045430260.1">
    <property type="nucleotide sequence ID" value="NZ_CP015641.1"/>
</dbReference>
<comment type="catalytic activity">
    <reaction evidence="3">
        <text>cyanate + hydrogencarbonate + 3 H(+) = NH4(+) + 2 CO2</text>
        <dbReference type="Rhea" id="RHEA:11120"/>
        <dbReference type="ChEBI" id="CHEBI:15378"/>
        <dbReference type="ChEBI" id="CHEBI:16526"/>
        <dbReference type="ChEBI" id="CHEBI:17544"/>
        <dbReference type="ChEBI" id="CHEBI:28938"/>
        <dbReference type="ChEBI" id="CHEBI:29195"/>
        <dbReference type="EC" id="4.2.1.104"/>
    </reaction>
</comment>
<dbReference type="HAMAP" id="MF_00535">
    <property type="entry name" value="Cyanate_hydrat"/>
    <property type="match status" value="1"/>
</dbReference>
<dbReference type="Proteomes" id="UP000077787">
    <property type="component" value="Chromosome"/>
</dbReference>
<comment type="similarity">
    <text evidence="3">Belongs to the cyanase family.</text>
</comment>
<dbReference type="PRINTS" id="PR01693">
    <property type="entry name" value="CYANASE"/>
</dbReference>
<feature type="domain" description="Cyanate lyase C-terminal" evidence="4">
    <location>
        <begin position="77"/>
        <end position="149"/>
    </location>
</feature>
<dbReference type="SUPFAM" id="SSF47413">
    <property type="entry name" value="lambda repressor-like DNA-binding domains"/>
    <property type="match status" value="1"/>
</dbReference>
<dbReference type="Pfam" id="PF21291">
    <property type="entry name" value="CYNS_N"/>
    <property type="match status" value="1"/>
</dbReference>
<dbReference type="NCBIfam" id="TIGR00673">
    <property type="entry name" value="cynS"/>
    <property type="match status" value="1"/>
</dbReference>
<dbReference type="Gene3D" id="1.10.260.40">
    <property type="entry name" value="lambda repressor-like DNA-binding domains"/>
    <property type="match status" value="1"/>
</dbReference>
<sequence>MISCRSQVTQMIVSAKVRKHLKWTQVAESIGMSKEWTTAGCLGQMAFDKAQAETLGKLFELPDEAVAWLQIVPYKGSLPTSVPTDPLIYRWYELVNVYGSTIKELIHEEFGDGIMSAIDFSMDIQRQPDPKGDRVNVVLSGKFLPYKSY</sequence>
<dbReference type="Gene3D" id="3.30.1160.10">
    <property type="entry name" value="Cyanate lyase, C-terminal domain"/>
    <property type="match status" value="1"/>
</dbReference>
<gene>
    <name evidence="3" type="primary">cynS</name>
    <name evidence="5" type="ORF">PS273GM_12040</name>
</gene>
<dbReference type="NCBIfam" id="NF002773">
    <property type="entry name" value="PRK02866.1"/>
    <property type="match status" value="1"/>
</dbReference>
<dbReference type="Pfam" id="PF02560">
    <property type="entry name" value="Cyanate_lyase"/>
    <property type="match status" value="1"/>
</dbReference>
<dbReference type="EC" id="4.2.1.104" evidence="3"/>
<dbReference type="GO" id="GO:0003677">
    <property type="term" value="F:DNA binding"/>
    <property type="evidence" value="ECO:0007669"/>
    <property type="project" value="InterPro"/>
</dbReference>
<dbReference type="EMBL" id="CP015641">
    <property type="protein sequence ID" value="ANF25823.1"/>
    <property type="molecule type" value="Genomic_DNA"/>
</dbReference>
<feature type="active site" evidence="3">
    <location>
        <position position="93"/>
    </location>
</feature>
<comment type="function">
    <text evidence="1 3">Catalyzes the reaction of cyanate with bicarbonate to produce ammonia and carbon dioxide.</text>
</comment>
<dbReference type="SMART" id="SM01116">
    <property type="entry name" value="Cyanate_lyase"/>
    <property type="match status" value="1"/>
</dbReference>
<dbReference type="PANTHER" id="PTHR34186:SF2">
    <property type="entry name" value="CYANATE HYDRATASE"/>
    <property type="match status" value="1"/>
</dbReference>
<dbReference type="AlphaFoldDB" id="A0A172WQU3"/>
<evidence type="ECO:0000259" key="4">
    <source>
        <dbReference type="SMART" id="SM01116"/>
    </source>
</evidence>